<dbReference type="Proteomes" id="UP000827092">
    <property type="component" value="Unassembled WGS sequence"/>
</dbReference>
<accession>A0AAV6U6G9</accession>
<evidence type="ECO:0000259" key="1">
    <source>
        <dbReference type="Pfam" id="PF05699"/>
    </source>
</evidence>
<dbReference type="GO" id="GO:0046983">
    <property type="term" value="F:protein dimerization activity"/>
    <property type="evidence" value="ECO:0007669"/>
    <property type="project" value="InterPro"/>
</dbReference>
<dbReference type="PANTHER" id="PTHR46289:SF17">
    <property type="entry name" value="HAT C-TERMINAL DIMERISATION DOMAIN-CONTAINING PROTEIN"/>
    <property type="match status" value="1"/>
</dbReference>
<sequence length="100" mass="11507">MRDVRKYIIQEPSVGEMLCEVVKCIKLLQVVPITTATAERSFSGLKRLKSYLRSTMGQKRLNNLAVLHAHRDVLDELDIRPVINDFIFTNSVRRSTFAPF</sequence>
<reference evidence="2 3" key="1">
    <citation type="journal article" date="2022" name="Nat. Ecol. Evol.">
        <title>A masculinizing supergene underlies an exaggerated male reproductive morph in a spider.</title>
        <authorList>
            <person name="Hendrickx F."/>
            <person name="De Corte Z."/>
            <person name="Sonet G."/>
            <person name="Van Belleghem S.M."/>
            <person name="Kostlbacher S."/>
            <person name="Vangestel C."/>
        </authorList>
    </citation>
    <scope>NUCLEOTIDE SEQUENCE [LARGE SCALE GENOMIC DNA]</scope>
    <source>
        <strain evidence="2">W744_W776</strain>
    </source>
</reference>
<evidence type="ECO:0000313" key="3">
    <source>
        <dbReference type="Proteomes" id="UP000827092"/>
    </source>
</evidence>
<proteinExistence type="predicted"/>
<evidence type="ECO:0000313" key="2">
    <source>
        <dbReference type="EMBL" id="KAG8179240.1"/>
    </source>
</evidence>
<dbReference type="EMBL" id="JAFNEN010000643">
    <property type="protein sequence ID" value="KAG8179240.1"/>
    <property type="molecule type" value="Genomic_DNA"/>
</dbReference>
<comment type="caution">
    <text evidence="2">The sequence shown here is derived from an EMBL/GenBank/DDBJ whole genome shotgun (WGS) entry which is preliminary data.</text>
</comment>
<dbReference type="PANTHER" id="PTHR46289">
    <property type="entry name" value="52 KDA REPRESSOR OF THE INHIBITOR OF THE PROTEIN KINASE-LIKE PROTEIN-RELATED"/>
    <property type="match status" value="1"/>
</dbReference>
<organism evidence="2 3">
    <name type="scientific">Oedothorax gibbosus</name>
    <dbReference type="NCBI Taxonomy" id="931172"/>
    <lineage>
        <taxon>Eukaryota</taxon>
        <taxon>Metazoa</taxon>
        <taxon>Ecdysozoa</taxon>
        <taxon>Arthropoda</taxon>
        <taxon>Chelicerata</taxon>
        <taxon>Arachnida</taxon>
        <taxon>Araneae</taxon>
        <taxon>Araneomorphae</taxon>
        <taxon>Entelegynae</taxon>
        <taxon>Araneoidea</taxon>
        <taxon>Linyphiidae</taxon>
        <taxon>Erigoninae</taxon>
        <taxon>Oedothorax</taxon>
    </lineage>
</organism>
<keyword evidence="3" id="KW-1185">Reference proteome</keyword>
<dbReference type="InterPro" id="IPR052958">
    <property type="entry name" value="IFN-induced_PKR_regulator"/>
</dbReference>
<protein>
    <recommendedName>
        <fullName evidence="1">HAT C-terminal dimerisation domain-containing protein</fullName>
    </recommendedName>
</protein>
<dbReference type="AlphaFoldDB" id="A0AAV6U6G9"/>
<dbReference type="Pfam" id="PF05699">
    <property type="entry name" value="Dimer_Tnp_hAT"/>
    <property type="match status" value="1"/>
</dbReference>
<gene>
    <name evidence="2" type="ORF">JTE90_004068</name>
</gene>
<dbReference type="InterPro" id="IPR008906">
    <property type="entry name" value="HATC_C_dom"/>
</dbReference>
<name>A0AAV6U6G9_9ARAC</name>
<feature type="domain" description="HAT C-terminal dimerisation" evidence="1">
    <location>
        <begin position="30"/>
        <end position="71"/>
    </location>
</feature>